<evidence type="ECO:0000313" key="2">
    <source>
        <dbReference type="Proteomes" id="UP001623348"/>
    </source>
</evidence>
<reference evidence="1 2" key="1">
    <citation type="submission" date="2024-06" db="EMBL/GenBank/DDBJ databases">
        <title>The draft genome of Grus japonensis, version 3.</title>
        <authorList>
            <person name="Nabeshima K."/>
            <person name="Suzuki S."/>
            <person name="Onuma M."/>
        </authorList>
    </citation>
    <scope>NUCLEOTIDE SEQUENCE [LARGE SCALE GENOMIC DNA]</scope>
    <source>
        <strain evidence="1 2">451A</strain>
    </source>
</reference>
<proteinExistence type="predicted"/>
<gene>
    <name evidence="1" type="ORF">GRJ2_002020400</name>
</gene>
<dbReference type="AlphaFoldDB" id="A0ABC9XCY4"/>
<dbReference type="Proteomes" id="UP001623348">
    <property type="component" value="Unassembled WGS sequence"/>
</dbReference>
<keyword evidence="2" id="KW-1185">Reference proteome</keyword>
<evidence type="ECO:0000313" key="1">
    <source>
        <dbReference type="EMBL" id="GAB0195551.1"/>
    </source>
</evidence>
<protein>
    <submittedName>
        <fullName evidence="1">Uncharacterized protein</fullName>
    </submittedName>
</protein>
<comment type="caution">
    <text evidence="1">The sequence shown here is derived from an EMBL/GenBank/DDBJ whole genome shotgun (WGS) entry which is preliminary data.</text>
</comment>
<dbReference type="EMBL" id="BAAFJT010000013">
    <property type="protein sequence ID" value="GAB0195551.1"/>
    <property type="molecule type" value="Genomic_DNA"/>
</dbReference>
<organism evidence="1 2">
    <name type="scientific">Grus japonensis</name>
    <name type="common">Japanese crane</name>
    <name type="synonym">Red-crowned crane</name>
    <dbReference type="NCBI Taxonomy" id="30415"/>
    <lineage>
        <taxon>Eukaryota</taxon>
        <taxon>Metazoa</taxon>
        <taxon>Chordata</taxon>
        <taxon>Craniata</taxon>
        <taxon>Vertebrata</taxon>
        <taxon>Euteleostomi</taxon>
        <taxon>Archelosauria</taxon>
        <taxon>Archosauria</taxon>
        <taxon>Dinosauria</taxon>
        <taxon>Saurischia</taxon>
        <taxon>Theropoda</taxon>
        <taxon>Coelurosauria</taxon>
        <taxon>Aves</taxon>
        <taxon>Neognathae</taxon>
        <taxon>Neoaves</taxon>
        <taxon>Gruiformes</taxon>
        <taxon>Gruidae</taxon>
        <taxon>Grus</taxon>
    </lineage>
</organism>
<name>A0ABC9XCY4_GRUJA</name>
<sequence length="122" mass="13923">MAAMAAAVAWWYQADDKLPIIIPLYRPPPPQKSAVNMGDCLREPNEKYGIPQVAMLGPVFTSNLDDRAEWFLNKFVHDIESRPQIIMLEDKAAIQVVFSNLDDKLERNLLKFSKDKCKVCTE</sequence>
<accession>A0ABC9XCY4</accession>